<accession>A0A9P8KX27</accession>
<keyword evidence="7 10" id="KW-1133">Transmembrane helix</keyword>
<evidence type="ECO:0000256" key="6">
    <source>
        <dbReference type="ARBA" id="ARBA00022837"/>
    </source>
</evidence>
<comment type="caution">
    <text evidence="10">Lacks conserved residue(s) required for the propagation of feature annotation.</text>
</comment>
<evidence type="ECO:0000256" key="8">
    <source>
        <dbReference type="ARBA" id="ARBA00023065"/>
    </source>
</evidence>
<feature type="domain" description="Sodium/calcium exchanger membrane region" evidence="11">
    <location>
        <begin position="231"/>
        <end position="371"/>
    </location>
</feature>
<feature type="transmembrane region" description="Helical" evidence="10">
    <location>
        <begin position="301"/>
        <end position="318"/>
    </location>
</feature>
<dbReference type="PANTHER" id="PTHR31503:SF20">
    <property type="entry name" value="CA(2+)_H(+) EXCHANGER, PUTATIVE (EUROFUNG)-RELATED"/>
    <property type="match status" value="1"/>
</dbReference>
<dbReference type="GO" id="GO:0012505">
    <property type="term" value="C:endomembrane system"/>
    <property type="evidence" value="ECO:0007669"/>
    <property type="project" value="UniProtKB-SubCell"/>
</dbReference>
<keyword evidence="10" id="KW-0050">Antiport</keyword>
<keyword evidence="8 10" id="KW-0406">Ion transport</keyword>
<keyword evidence="4 10" id="KW-0109">Calcium transport</keyword>
<dbReference type="NCBIfam" id="TIGR00378">
    <property type="entry name" value="cax"/>
    <property type="match status" value="1"/>
</dbReference>
<feature type="transmembrane region" description="Helical" evidence="10">
    <location>
        <begin position="15"/>
        <end position="35"/>
    </location>
</feature>
<dbReference type="InterPro" id="IPR004837">
    <property type="entry name" value="NaCa_Exmemb"/>
</dbReference>
<dbReference type="Gene3D" id="1.20.1420.30">
    <property type="entry name" value="NCX, central ion-binding region"/>
    <property type="match status" value="1"/>
</dbReference>
<organism evidence="12 13">
    <name type="scientific">Glutinoglossum americanum</name>
    <dbReference type="NCBI Taxonomy" id="1670608"/>
    <lineage>
        <taxon>Eukaryota</taxon>
        <taxon>Fungi</taxon>
        <taxon>Dikarya</taxon>
        <taxon>Ascomycota</taxon>
        <taxon>Pezizomycotina</taxon>
        <taxon>Geoglossomycetes</taxon>
        <taxon>Geoglossales</taxon>
        <taxon>Geoglossaceae</taxon>
        <taxon>Glutinoglossum</taxon>
    </lineage>
</organism>
<keyword evidence="3 10" id="KW-0813">Transport</keyword>
<evidence type="ECO:0000256" key="5">
    <source>
        <dbReference type="ARBA" id="ARBA00022692"/>
    </source>
</evidence>
<feature type="transmembrane region" description="Helical" evidence="10">
    <location>
        <begin position="353"/>
        <end position="373"/>
    </location>
</feature>
<dbReference type="PANTHER" id="PTHR31503">
    <property type="entry name" value="VACUOLAR CALCIUM ION TRANSPORTER"/>
    <property type="match status" value="1"/>
</dbReference>
<gene>
    <name evidence="12" type="ORF">FGG08_004495</name>
</gene>
<dbReference type="GO" id="GO:0006874">
    <property type="term" value="P:intracellular calcium ion homeostasis"/>
    <property type="evidence" value="ECO:0007669"/>
    <property type="project" value="TreeGrafter"/>
</dbReference>
<feature type="transmembrane region" description="Helical" evidence="10">
    <location>
        <begin position="107"/>
        <end position="129"/>
    </location>
</feature>
<name>A0A9P8KX27_9PEZI</name>
<protein>
    <recommendedName>
        <fullName evidence="10">Vacuolar calcium ion transporter</fullName>
    </recommendedName>
</protein>
<feature type="transmembrane region" description="Helical" evidence="10">
    <location>
        <begin position="325"/>
        <end position="347"/>
    </location>
</feature>
<evidence type="ECO:0000256" key="4">
    <source>
        <dbReference type="ARBA" id="ARBA00022568"/>
    </source>
</evidence>
<comment type="caution">
    <text evidence="12">The sequence shown here is derived from an EMBL/GenBank/DDBJ whole genome shotgun (WGS) entry which is preliminary data.</text>
</comment>
<keyword evidence="6 10" id="KW-0106">Calcium</keyword>
<reference evidence="12" key="1">
    <citation type="submission" date="2021-03" db="EMBL/GenBank/DDBJ databases">
        <title>Comparative genomics and phylogenomic investigation of the class Geoglossomycetes provide insights into ecological specialization and systematics.</title>
        <authorList>
            <person name="Melie T."/>
            <person name="Pirro S."/>
            <person name="Miller A.N."/>
            <person name="Quandt A."/>
        </authorList>
    </citation>
    <scope>NUCLEOTIDE SEQUENCE</scope>
    <source>
        <strain evidence="12">GBOQ0MN5Z8</strain>
    </source>
</reference>
<evidence type="ECO:0000256" key="3">
    <source>
        <dbReference type="ARBA" id="ARBA00022448"/>
    </source>
</evidence>
<sequence>MPAGFAINYIYGDGITNFIVNFFAVFPMSGLLGFASDEIGLRIGDTFGDLLSMTFSNAVQLITSILLLKGRQIAVLQTSLIGGMVSSMLLMLGVSFVLGGWGRIEQFYNATATHTLANLLSLAATSLIVPTTSHLLSGTPDIGITRQSRGASVVLLLVYAAYLFFQLITHKEALQRPSPKAELMKSKPEDASKKGIAAIGRELASGIGGRAVPAYEPDKEILPELSIVTTLLILVFGTTLLAFNTQFAVNSIDALSQKTKLSKTFIGFILLPILNNDIAPVKSATQDKMDRTLNLTLGKCLQTALFVTPVMVILGWIMHVDEMTLYFDGFEVASLFASVILINYLVMDAKSTWIQGVLLIADWVLVALAAFFAP</sequence>
<dbReference type="GO" id="GO:0015369">
    <property type="term" value="F:calcium:proton antiporter activity"/>
    <property type="evidence" value="ECO:0007669"/>
    <property type="project" value="UniProtKB-UniRule"/>
</dbReference>
<dbReference type="InterPro" id="IPR004798">
    <property type="entry name" value="CAX-like"/>
</dbReference>
<evidence type="ECO:0000313" key="12">
    <source>
        <dbReference type="EMBL" id="KAH0538980.1"/>
    </source>
</evidence>
<dbReference type="Pfam" id="PF01699">
    <property type="entry name" value="Na_Ca_ex"/>
    <property type="match status" value="2"/>
</dbReference>
<evidence type="ECO:0000256" key="7">
    <source>
        <dbReference type="ARBA" id="ARBA00022989"/>
    </source>
</evidence>
<keyword evidence="13" id="KW-1185">Reference proteome</keyword>
<comment type="function">
    <text evidence="10">Has a role in promoting intracellular calcium ion sequestration via the exchange of calcium ions for hydrogen ions across the vacuolar membrane. Involved also in manganese ion homeostasis via its uptake into the vacuole.</text>
</comment>
<dbReference type="OrthoDB" id="1699231at2759"/>
<evidence type="ECO:0000256" key="2">
    <source>
        <dbReference type="ARBA" id="ARBA00008170"/>
    </source>
</evidence>
<keyword evidence="9 10" id="KW-0472">Membrane</keyword>
<feature type="domain" description="Sodium/calcium exchanger membrane region" evidence="11">
    <location>
        <begin position="18"/>
        <end position="167"/>
    </location>
</feature>
<dbReference type="GO" id="GO:0000329">
    <property type="term" value="C:fungal-type vacuole membrane"/>
    <property type="evidence" value="ECO:0007669"/>
    <property type="project" value="TreeGrafter"/>
</dbReference>
<keyword evidence="10" id="KW-0926">Vacuole</keyword>
<evidence type="ECO:0000259" key="11">
    <source>
        <dbReference type="Pfam" id="PF01699"/>
    </source>
</evidence>
<dbReference type="EMBL" id="JAGHQL010000091">
    <property type="protein sequence ID" value="KAH0538980.1"/>
    <property type="molecule type" value="Genomic_DNA"/>
</dbReference>
<proteinExistence type="inferred from homology"/>
<feature type="transmembrane region" description="Helical" evidence="10">
    <location>
        <begin position="225"/>
        <end position="243"/>
    </location>
</feature>
<evidence type="ECO:0000256" key="1">
    <source>
        <dbReference type="ARBA" id="ARBA00004127"/>
    </source>
</evidence>
<evidence type="ECO:0000313" key="13">
    <source>
        <dbReference type="Proteomes" id="UP000698800"/>
    </source>
</evidence>
<comment type="subcellular location">
    <subcellularLocation>
        <location evidence="1">Endomembrane system</location>
        <topology evidence="1">Multi-pass membrane protein</topology>
    </subcellularLocation>
    <subcellularLocation>
        <location evidence="10">Vacuole membrane</location>
    </subcellularLocation>
</comment>
<comment type="similarity">
    <text evidence="2 10">Belongs to the Ca(2+):cation antiporter (CaCA) (TC 2.A.19) family.</text>
</comment>
<evidence type="ECO:0000256" key="10">
    <source>
        <dbReference type="RuleBase" id="RU365028"/>
    </source>
</evidence>
<feature type="transmembrane region" description="Helical" evidence="10">
    <location>
        <begin position="150"/>
        <end position="168"/>
    </location>
</feature>
<dbReference type="Proteomes" id="UP000698800">
    <property type="component" value="Unassembled WGS sequence"/>
</dbReference>
<evidence type="ECO:0000256" key="9">
    <source>
        <dbReference type="ARBA" id="ARBA00023136"/>
    </source>
</evidence>
<dbReference type="AlphaFoldDB" id="A0A9P8KX27"/>
<feature type="transmembrane region" description="Helical" evidence="10">
    <location>
        <begin position="80"/>
        <end position="101"/>
    </location>
</feature>
<keyword evidence="5 10" id="KW-0812">Transmembrane</keyword>
<dbReference type="InterPro" id="IPR004713">
    <property type="entry name" value="CaH_exchang"/>
</dbReference>
<feature type="transmembrane region" description="Helical" evidence="10">
    <location>
        <begin position="47"/>
        <end position="68"/>
    </location>
</feature>
<dbReference type="InterPro" id="IPR044880">
    <property type="entry name" value="NCX_ion-bd_dom_sf"/>
</dbReference>